<feature type="chain" id="PRO_5013077262" evidence="2">
    <location>
        <begin position="22"/>
        <end position="849"/>
    </location>
</feature>
<gene>
    <name evidence="4" type="ORF">PAMC26510_34880</name>
</gene>
<evidence type="ECO:0000259" key="3">
    <source>
        <dbReference type="Pfam" id="PF01841"/>
    </source>
</evidence>
<organism evidence="4 5">
    <name type="scientific">Caballeronia sordidicola</name>
    <name type="common">Burkholderia sordidicola</name>
    <dbReference type="NCBI Taxonomy" id="196367"/>
    <lineage>
        <taxon>Bacteria</taxon>
        <taxon>Pseudomonadati</taxon>
        <taxon>Pseudomonadota</taxon>
        <taxon>Betaproteobacteria</taxon>
        <taxon>Burkholderiales</taxon>
        <taxon>Burkholderiaceae</taxon>
        <taxon>Caballeronia</taxon>
    </lineage>
</organism>
<dbReference type="EMBL" id="NBTY01000200">
    <property type="protein sequence ID" value="OTP66517.1"/>
    <property type="molecule type" value="Genomic_DNA"/>
</dbReference>
<proteinExistence type="predicted"/>
<name>A0A242M5T4_CABSO</name>
<accession>A0A242M5T4</accession>
<keyword evidence="2" id="KW-0732">Signal</keyword>
<feature type="region of interest" description="Disordered" evidence="1">
    <location>
        <begin position="87"/>
        <end position="165"/>
    </location>
</feature>
<evidence type="ECO:0000256" key="1">
    <source>
        <dbReference type="SAM" id="MobiDB-lite"/>
    </source>
</evidence>
<dbReference type="InterPro" id="IPR038765">
    <property type="entry name" value="Papain-like_cys_pep_sf"/>
</dbReference>
<feature type="signal peptide" evidence="2">
    <location>
        <begin position="1"/>
        <end position="21"/>
    </location>
</feature>
<evidence type="ECO:0000313" key="5">
    <source>
        <dbReference type="Proteomes" id="UP000194546"/>
    </source>
</evidence>
<comment type="caution">
    <text evidence="4">The sequence shown here is derived from an EMBL/GenBank/DDBJ whole genome shotgun (WGS) entry which is preliminary data.</text>
</comment>
<dbReference type="SUPFAM" id="SSF54001">
    <property type="entry name" value="Cysteine proteinases"/>
    <property type="match status" value="1"/>
</dbReference>
<dbReference type="Gene3D" id="3.10.620.30">
    <property type="match status" value="1"/>
</dbReference>
<dbReference type="AlphaFoldDB" id="A0A242M5T4"/>
<protein>
    <submittedName>
        <fullName evidence="4">Rhs family protein</fullName>
    </submittedName>
</protein>
<feature type="domain" description="Transglutaminase-like" evidence="3">
    <location>
        <begin position="174"/>
        <end position="313"/>
    </location>
</feature>
<dbReference type="Pfam" id="PF01841">
    <property type="entry name" value="Transglut_core"/>
    <property type="match status" value="1"/>
</dbReference>
<evidence type="ECO:0000313" key="4">
    <source>
        <dbReference type="EMBL" id="OTP66517.1"/>
    </source>
</evidence>
<sequence>MRLYKGAQLIGIWFALFSANASVVAQIAIAVDGAPKTIPLVNVGKSVNAAVNAGGNGKDGLFQQSSTNILPGKKVTLTPGRFALLSSSADSPITGDPEAQASQMQSGPPSSTLRADMPPVSAEDSQRARASRVFPAHLNEGASIGPASDSGHLKASGITGDTNARGPASITELARSLRNNPDLIYQYVRNNVEYYPIFGVQKGALGAVLDNQGTAHDQATLMVELLRASGIEAAYIRGAINLDANQVESWYGVDTSNACAVANVLGKGEIPIYEITATTNGACPGSSSPLVSVAVEHIWVKAKIDGDWYVFDPSFKSHSFKTGIDLADPATTGYNATTYLGQAITTSTNTADWVQNISRSNIRNNLTTYASNLATYLRKYKPSATLDDVIGGKSIDPFYDVLREKTLRYQDARWQTVEYADLPNSFKPTLRIQYQGIDQTYTSDAIYGRRLSITYNAANQPVLKLDGNTVGAPGVAVPAGTATTINFTVVHNAYAARNSDQSFSQSLVAGNGNTYVIASSWGATGRGPAENYRNVISSQRSVGAGDTSEPLLGSTLALVGAQWMAQADQAGLVVGQLANSIALVHHRIGIIGYANNVYVDLPANMFSTVSKAGDLAMERAGFLSWSMHHSILESTTVQQTTGVPAVSTTQLIDLATIAGQRIYNATASRFATYVQPNLVNCANEIPAFNAAMAAGRRVITPARCDIAENKWSGAGYFVVGPGVVGGMISGGFAGGFSTVNQSAAAATPVGINSVNQVDSTGLAKVAVGAAIQVAGVVTGPRHYIKRVGAGNIDEVVNVAVCIASSPGFVGTTRFGMTMNGVNYEVGSYVLPMGDINLKTNHPDDDRHRW</sequence>
<dbReference type="Proteomes" id="UP000194546">
    <property type="component" value="Unassembled WGS sequence"/>
</dbReference>
<dbReference type="RefSeq" id="WP_086383777.1">
    <property type="nucleotide sequence ID" value="NZ_NBTY01000200.1"/>
</dbReference>
<reference evidence="4 5" key="1">
    <citation type="submission" date="2017-03" db="EMBL/GenBank/DDBJ databases">
        <title>Genome analysis of strain PAMC 26510.</title>
        <authorList>
            <person name="Oh H.-M."/>
            <person name="Yang J.-A."/>
        </authorList>
    </citation>
    <scope>NUCLEOTIDE SEQUENCE [LARGE SCALE GENOMIC DNA]</scope>
    <source>
        <strain evidence="4 5">PAMC 26510</strain>
    </source>
</reference>
<feature type="compositionally biased region" description="Polar residues" evidence="1">
    <location>
        <begin position="100"/>
        <end position="113"/>
    </location>
</feature>
<dbReference type="InterPro" id="IPR002931">
    <property type="entry name" value="Transglutaminase-like"/>
</dbReference>
<evidence type="ECO:0000256" key="2">
    <source>
        <dbReference type="SAM" id="SignalP"/>
    </source>
</evidence>